<dbReference type="EMBL" id="VSRR010020286">
    <property type="protein sequence ID" value="MPC62977.1"/>
    <property type="molecule type" value="Genomic_DNA"/>
</dbReference>
<proteinExistence type="predicted"/>
<evidence type="ECO:0000256" key="1">
    <source>
        <dbReference type="SAM" id="MobiDB-lite"/>
    </source>
</evidence>
<protein>
    <submittedName>
        <fullName evidence="2">Uncharacterized protein</fullName>
    </submittedName>
</protein>
<feature type="compositionally biased region" description="Basic and acidic residues" evidence="1">
    <location>
        <begin position="167"/>
        <end position="178"/>
    </location>
</feature>
<organism evidence="2 3">
    <name type="scientific">Portunus trituberculatus</name>
    <name type="common">Swimming crab</name>
    <name type="synonym">Neptunus trituberculatus</name>
    <dbReference type="NCBI Taxonomy" id="210409"/>
    <lineage>
        <taxon>Eukaryota</taxon>
        <taxon>Metazoa</taxon>
        <taxon>Ecdysozoa</taxon>
        <taxon>Arthropoda</taxon>
        <taxon>Crustacea</taxon>
        <taxon>Multicrustacea</taxon>
        <taxon>Malacostraca</taxon>
        <taxon>Eumalacostraca</taxon>
        <taxon>Eucarida</taxon>
        <taxon>Decapoda</taxon>
        <taxon>Pleocyemata</taxon>
        <taxon>Brachyura</taxon>
        <taxon>Eubrachyura</taxon>
        <taxon>Portunoidea</taxon>
        <taxon>Portunidae</taxon>
        <taxon>Portuninae</taxon>
        <taxon>Portunus</taxon>
    </lineage>
</organism>
<dbReference type="AlphaFoldDB" id="A0A5B7H0T9"/>
<feature type="compositionally biased region" description="Basic and acidic residues" evidence="1">
    <location>
        <begin position="142"/>
        <end position="152"/>
    </location>
</feature>
<reference evidence="2 3" key="1">
    <citation type="submission" date="2019-05" db="EMBL/GenBank/DDBJ databases">
        <title>Another draft genome of Portunus trituberculatus and its Hox gene families provides insights of decapod evolution.</title>
        <authorList>
            <person name="Jeong J.-H."/>
            <person name="Song I."/>
            <person name="Kim S."/>
            <person name="Choi T."/>
            <person name="Kim D."/>
            <person name="Ryu S."/>
            <person name="Kim W."/>
        </authorList>
    </citation>
    <scope>NUCLEOTIDE SEQUENCE [LARGE SCALE GENOMIC DNA]</scope>
    <source>
        <tissue evidence="2">Muscle</tissue>
    </source>
</reference>
<accession>A0A5B7H0T9</accession>
<gene>
    <name evidence="2" type="ORF">E2C01_057069</name>
</gene>
<keyword evidence="3" id="KW-1185">Reference proteome</keyword>
<feature type="region of interest" description="Disordered" evidence="1">
    <location>
        <begin position="24"/>
        <end position="210"/>
    </location>
</feature>
<sequence>MNREIRKSKRCIKPVFKLDEEKIEIDDESEIKGKEEDTTPPVRKKRNGTGATKSKKAEKEAMTNIFKANKERGAPKMQKVAQEGNKTGIKKKRKPDVKTGEGSPAAPYKRGKKKAETTPALMQIQEEDDVVLPSLNKRKREPKSTSKEKEGKQDEEEDVNPIMSKKGGRDTSIKEGSGKSKVGRGMKSSVKTDAKEEISSPLRRKKKKKK</sequence>
<name>A0A5B7H0T9_PORTR</name>
<evidence type="ECO:0000313" key="2">
    <source>
        <dbReference type="EMBL" id="MPC62977.1"/>
    </source>
</evidence>
<comment type="caution">
    <text evidence="2">The sequence shown here is derived from an EMBL/GenBank/DDBJ whole genome shotgun (WGS) entry which is preliminary data.</text>
</comment>
<dbReference type="Proteomes" id="UP000324222">
    <property type="component" value="Unassembled WGS sequence"/>
</dbReference>
<evidence type="ECO:0000313" key="3">
    <source>
        <dbReference type="Proteomes" id="UP000324222"/>
    </source>
</evidence>